<feature type="domain" description="CMP/dCMP-type deaminase" evidence="8">
    <location>
        <begin position="47"/>
        <end position="177"/>
    </location>
</feature>
<evidence type="ECO:0000256" key="1">
    <source>
        <dbReference type="ARBA" id="ARBA00006576"/>
    </source>
</evidence>
<evidence type="ECO:0000313" key="10">
    <source>
        <dbReference type="Proteomes" id="UP000663879"/>
    </source>
</evidence>
<keyword evidence="4" id="KW-0378">Hydrolase</keyword>
<evidence type="ECO:0000256" key="6">
    <source>
        <dbReference type="ARBA" id="ARBA00038938"/>
    </source>
</evidence>
<comment type="caution">
    <text evidence="9">The sequence shown here is derived from an EMBL/GenBank/DDBJ whole genome shotgun (WGS) entry which is preliminary data.</text>
</comment>
<protein>
    <recommendedName>
        <fullName evidence="7">dCMP deaminase</fullName>
        <ecNumber evidence="6">3.5.4.12</ecNumber>
    </recommendedName>
    <alternativeName>
        <fullName evidence="7">dCMP deaminase</fullName>
    </alternativeName>
</protein>
<dbReference type="GO" id="GO:0004132">
    <property type="term" value="F:dCMP deaminase activity"/>
    <property type="evidence" value="ECO:0007669"/>
    <property type="project" value="TreeGrafter"/>
</dbReference>
<dbReference type="PANTHER" id="PTHR11086:SF18">
    <property type="entry name" value="DEOXYCYTIDYLATE DEAMINASE"/>
    <property type="match status" value="1"/>
</dbReference>
<dbReference type="AlphaFoldDB" id="A0A813SB33"/>
<keyword evidence="10" id="KW-1185">Reference proteome</keyword>
<dbReference type="GO" id="GO:0008270">
    <property type="term" value="F:zinc ion binding"/>
    <property type="evidence" value="ECO:0007669"/>
    <property type="project" value="InterPro"/>
</dbReference>
<gene>
    <name evidence="9" type="ORF">OXX778_LOCUS6112</name>
</gene>
<dbReference type="InterPro" id="IPR015517">
    <property type="entry name" value="dCMP_deaminase-rel"/>
</dbReference>
<dbReference type="GO" id="GO:0005737">
    <property type="term" value="C:cytoplasm"/>
    <property type="evidence" value="ECO:0007669"/>
    <property type="project" value="TreeGrafter"/>
</dbReference>
<accession>A0A813SB33</accession>
<evidence type="ECO:0000256" key="7">
    <source>
        <dbReference type="ARBA" id="ARBA00041763"/>
    </source>
</evidence>
<proteinExistence type="inferred from homology"/>
<keyword evidence="5" id="KW-0862">Zinc</keyword>
<sequence length="189" mass="21628">MERNSQALVETYNSDFDNHITEEEFFYQRSRNNKSVSSTDSLTENYELNQYFMNIAILVSKKRKNVKHQAGACIVNSSNKIIGTGNYTHNSPLKEEVLSWFKESSKPKNDYLNHAEVNAILNKSENCLDNCTIYVTSFPCIECVKMIAQSGIRKIVYIDDSCCQTLNENEIFASKVLIQLSGISHYKLE</sequence>
<dbReference type="EC" id="3.5.4.12" evidence="6"/>
<dbReference type="InterPro" id="IPR002125">
    <property type="entry name" value="CMP_dCMP_dom"/>
</dbReference>
<keyword evidence="2" id="KW-0479">Metal-binding</keyword>
<evidence type="ECO:0000256" key="4">
    <source>
        <dbReference type="ARBA" id="ARBA00022801"/>
    </source>
</evidence>
<dbReference type="InterPro" id="IPR016193">
    <property type="entry name" value="Cytidine_deaminase-like"/>
</dbReference>
<evidence type="ECO:0000313" key="9">
    <source>
        <dbReference type="EMBL" id="CAF0793922.1"/>
    </source>
</evidence>
<dbReference type="OrthoDB" id="6710946at2759"/>
<comment type="similarity">
    <text evidence="1">Belongs to the cytidine and deoxycytidylate deaminase family.</text>
</comment>
<evidence type="ECO:0000256" key="3">
    <source>
        <dbReference type="ARBA" id="ARBA00022727"/>
    </source>
</evidence>
<dbReference type="PROSITE" id="PS51747">
    <property type="entry name" value="CYT_DCMP_DEAMINASES_2"/>
    <property type="match status" value="1"/>
</dbReference>
<reference evidence="9" key="1">
    <citation type="submission" date="2021-02" db="EMBL/GenBank/DDBJ databases">
        <authorList>
            <person name="Nowell W R."/>
        </authorList>
    </citation>
    <scope>NUCLEOTIDE SEQUENCE</scope>
    <source>
        <strain evidence="9">Ploen Becks lab</strain>
    </source>
</reference>
<evidence type="ECO:0000259" key="8">
    <source>
        <dbReference type="PROSITE" id="PS51747"/>
    </source>
</evidence>
<keyword evidence="3" id="KW-0545">Nucleotide biosynthesis</keyword>
<evidence type="ECO:0000256" key="5">
    <source>
        <dbReference type="ARBA" id="ARBA00022833"/>
    </source>
</evidence>
<dbReference type="Pfam" id="PF00383">
    <property type="entry name" value="dCMP_cyt_deam_1"/>
    <property type="match status" value="1"/>
</dbReference>
<name>A0A813SB33_9BILA</name>
<dbReference type="PROSITE" id="PS00903">
    <property type="entry name" value="CYT_DCMP_DEAMINASES_1"/>
    <property type="match status" value="1"/>
</dbReference>
<evidence type="ECO:0000256" key="2">
    <source>
        <dbReference type="ARBA" id="ARBA00022723"/>
    </source>
</evidence>
<dbReference type="InterPro" id="IPR016192">
    <property type="entry name" value="APOBEC/CMP_deaminase_Zn-bd"/>
</dbReference>
<dbReference type="PANTHER" id="PTHR11086">
    <property type="entry name" value="DEOXYCYTIDYLATE DEAMINASE-RELATED"/>
    <property type="match status" value="1"/>
</dbReference>
<dbReference type="Gene3D" id="3.40.140.10">
    <property type="entry name" value="Cytidine Deaminase, domain 2"/>
    <property type="match status" value="1"/>
</dbReference>
<dbReference type="EMBL" id="CAJNOC010000705">
    <property type="protein sequence ID" value="CAF0793922.1"/>
    <property type="molecule type" value="Genomic_DNA"/>
</dbReference>
<organism evidence="9 10">
    <name type="scientific">Brachionus calyciflorus</name>
    <dbReference type="NCBI Taxonomy" id="104777"/>
    <lineage>
        <taxon>Eukaryota</taxon>
        <taxon>Metazoa</taxon>
        <taxon>Spiralia</taxon>
        <taxon>Gnathifera</taxon>
        <taxon>Rotifera</taxon>
        <taxon>Eurotatoria</taxon>
        <taxon>Monogononta</taxon>
        <taxon>Pseudotrocha</taxon>
        <taxon>Ploima</taxon>
        <taxon>Brachionidae</taxon>
        <taxon>Brachionus</taxon>
    </lineage>
</organism>
<dbReference type="SUPFAM" id="SSF53927">
    <property type="entry name" value="Cytidine deaminase-like"/>
    <property type="match status" value="1"/>
</dbReference>
<dbReference type="Proteomes" id="UP000663879">
    <property type="component" value="Unassembled WGS sequence"/>
</dbReference>